<comment type="subunit">
    <text evidence="6">Part of the 30S ribosomal subunit.</text>
</comment>
<keyword evidence="3 6" id="KW-0694">RNA-binding</keyword>
<dbReference type="PANTHER" id="PTHR10744">
    <property type="entry name" value="40S RIBOSOMAL PROTEIN S11 FAMILY MEMBER"/>
    <property type="match status" value="1"/>
</dbReference>
<gene>
    <name evidence="6 7" type="primary">rpsQ</name>
    <name evidence="7" type="ORF">KC685_02010</name>
</gene>
<dbReference type="Pfam" id="PF00366">
    <property type="entry name" value="Ribosomal_S17"/>
    <property type="match status" value="1"/>
</dbReference>
<dbReference type="HAMAP" id="MF_01345_B">
    <property type="entry name" value="Ribosomal_uS17_B"/>
    <property type="match status" value="1"/>
</dbReference>
<dbReference type="InterPro" id="IPR000266">
    <property type="entry name" value="Ribosomal_uS17"/>
</dbReference>
<keyword evidence="5 6" id="KW-0687">Ribonucleoprotein</keyword>
<dbReference type="InterPro" id="IPR012340">
    <property type="entry name" value="NA-bd_OB-fold"/>
</dbReference>
<dbReference type="Gene3D" id="2.40.50.140">
    <property type="entry name" value="Nucleic acid-binding proteins"/>
    <property type="match status" value="1"/>
</dbReference>
<evidence type="ECO:0000313" key="8">
    <source>
        <dbReference type="Proteomes" id="UP000741282"/>
    </source>
</evidence>
<evidence type="ECO:0000256" key="3">
    <source>
        <dbReference type="ARBA" id="ARBA00022884"/>
    </source>
</evidence>
<protein>
    <recommendedName>
        <fullName evidence="6">Small ribosomal subunit protein uS17</fullName>
    </recommendedName>
</protein>
<keyword evidence="4 6" id="KW-0689">Ribosomal protein</keyword>
<reference evidence="7" key="1">
    <citation type="submission" date="2020-04" db="EMBL/GenBank/DDBJ databases">
        <authorList>
            <person name="Zhang T."/>
        </authorList>
    </citation>
    <scope>NUCLEOTIDE SEQUENCE</scope>
    <source>
        <strain evidence="7">HKST-UBA17</strain>
    </source>
</reference>
<proteinExistence type="inferred from homology"/>
<accession>A0A955I237</accession>
<evidence type="ECO:0000256" key="4">
    <source>
        <dbReference type="ARBA" id="ARBA00022980"/>
    </source>
</evidence>
<comment type="caution">
    <text evidence="7">The sequence shown here is derived from an EMBL/GenBank/DDBJ whole genome shotgun (WGS) entry which is preliminary data.</text>
</comment>
<evidence type="ECO:0000256" key="2">
    <source>
        <dbReference type="ARBA" id="ARBA00022730"/>
    </source>
</evidence>
<dbReference type="Proteomes" id="UP000741282">
    <property type="component" value="Unassembled WGS sequence"/>
</dbReference>
<dbReference type="AlphaFoldDB" id="A0A955I237"/>
<dbReference type="PRINTS" id="PR00973">
    <property type="entry name" value="RIBOSOMALS17"/>
</dbReference>
<evidence type="ECO:0000256" key="1">
    <source>
        <dbReference type="ARBA" id="ARBA00010254"/>
    </source>
</evidence>
<dbReference type="SUPFAM" id="SSF50249">
    <property type="entry name" value="Nucleic acid-binding proteins"/>
    <property type="match status" value="1"/>
</dbReference>
<name>A0A955I237_9BACT</name>
<evidence type="ECO:0000256" key="6">
    <source>
        <dbReference type="HAMAP-Rule" id="MF_01345"/>
    </source>
</evidence>
<dbReference type="GO" id="GO:0022627">
    <property type="term" value="C:cytosolic small ribosomal subunit"/>
    <property type="evidence" value="ECO:0007669"/>
    <property type="project" value="TreeGrafter"/>
</dbReference>
<dbReference type="GO" id="GO:0006412">
    <property type="term" value="P:translation"/>
    <property type="evidence" value="ECO:0007669"/>
    <property type="project" value="UniProtKB-UniRule"/>
</dbReference>
<reference evidence="7" key="2">
    <citation type="journal article" date="2021" name="Microbiome">
        <title>Successional dynamics and alternative stable states in a saline activated sludge microbial community over 9 years.</title>
        <authorList>
            <person name="Wang Y."/>
            <person name="Ye J."/>
            <person name="Ju F."/>
            <person name="Liu L."/>
            <person name="Boyd J.A."/>
            <person name="Deng Y."/>
            <person name="Parks D.H."/>
            <person name="Jiang X."/>
            <person name="Yin X."/>
            <person name="Woodcroft B.J."/>
            <person name="Tyson G.W."/>
            <person name="Hugenholtz P."/>
            <person name="Polz M.F."/>
            <person name="Zhang T."/>
        </authorList>
    </citation>
    <scope>NUCLEOTIDE SEQUENCE</scope>
    <source>
        <strain evidence="7">HKST-UBA17</strain>
    </source>
</reference>
<dbReference type="GO" id="GO:0019843">
    <property type="term" value="F:rRNA binding"/>
    <property type="evidence" value="ECO:0007669"/>
    <property type="project" value="UniProtKB-UniRule"/>
</dbReference>
<dbReference type="CDD" id="cd00364">
    <property type="entry name" value="Ribosomal_uS17"/>
    <property type="match status" value="1"/>
</dbReference>
<dbReference type="EMBL" id="JAGQLN010000006">
    <property type="protein sequence ID" value="MCA9376674.1"/>
    <property type="molecule type" value="Genomic_DNA"/>
</dbReference>
<sequence length="85" mass="9746">MALEQRKNKGRELQGTVVSTKMQNTVKVVVEAPVRHPVYHKIVSSRNSFMAHNEMNVVEGDTVVIRESRPYSKTVRWVVVKVLDK</sequence>
<keyword evidence="2 6" id="KW-0699">rRNA-binding</keyword>
<dbReference type="PANTHER" id="PTHR10744:SF1">
    <property type="entry name" value="SMALL RIBOSOMAL SUBUNIT PROTEIN US17M"/>
    <property type="match status" value="1"/>
</dbReference>
<evidence type="ECO:0000313" key="7">
    <source>
        <dbReference type="EMBL" id="MCA9376674.1"/>
    </source>
</evidence>
<comment type="function">
    <text evidence="6">One of the primary rRNA binding proteins, it binds specifically to the 5'-end of 16S ribosomal RNA.</text>
</comment>
<dbReference type="GO" id="GO:0003735">
    <property type="term" value="F:structural constituent of ribosome"/>
    <property type="evidence" value="ECO:0007669"/>
    <property type="project" value="InterPro"/>
</dbReference>
<dbReference type="InterPro" id="IPR019984">
    <property type="entry name" value="Ribosomal_uS17_bact/chlr"/>
</dbReference>
<comment type="similarity">
    <text evidence="1 6">Belongs to the universal ribosomal protein uS17 family.</text>
</comment>
<organism evidence="7 8">
    <name type="scientific">Candidatus Dojkabacteria bacterium</name>
    <dbReference type="NCBI Taxonomy" id="2099670"/>
    <lineage>
        <taxon>Bacteria</taxon>
        <taxon>Candidatus Dojkabacteria</taxon>
    </lineage>
</organism>
<dbReference type="NCBIfam" id="NF004123">
    <property type="entry name" value="PRK05610.1"/>
    <property type="match status" value="1"/>
</dbReference>
<evidence type="ECO:0000256" key="5">
    <source>
        <dbReference type="ARBA" id="ARBA00023274"/>
    </source>
</evidence>